<evidence type="ECO:0000259" key="2">
    <source>
        <dbReference type="SMART" id="SM00635"/>
    </source>
</evidence>
<accession>A0A3D2XB93</accession>
<evidence type="ECO:0000313" key="4">
    <source>
        <dbReference type="Proteomes" id="UP000262969"/>
    </source>
</evidence>
<sequence>MKNFFKKLAFVLALAMVVLAISPAANASAAAAPKLNTTGKKLYLEKDVATGNYKDYFTLKVWNKGDYKVTYKSMNPEIATIHSTNGTVKAKAVGEALLKATVTNTKTGKVVKNLECKVWVKRNATEIGVSAASAAKLDNVLAIGDKVKLNVYRKAITGQVAWQQADKTLVTDYIVWSSSNTKVATVDKWGTVKAVGEGSATITAKSLQTEAKNVPTTKEVKLTVTVGQKGLVSATQKDLNSMSLIFGQADDMKEVNKDTVKVYSLVGNTKVSQSVKNVTFDEKNPKNATLELFVPFSKDTTYVVEFGGKTLEFVTVNPVAENVAKIEILTNEAVKHESTDIKYALYTENGVDITKAIEGRVDITSDSYDCYIDNSRKTITFFESGKVATVKAVFHTYSYNEAGVERTIETTTAIKSVDKESVSVTGINAWTITANNNTVDFSKDVLNQKLSLSDDGFYLMVQLLTSDKKTVNSKDNNKFSFESSDSSVLIINGSRLHPVKTGNVVVIVKYDGTIVGTVNVSILPEREVANLTIETGKTLLSLGKAFDKTSVKVVVKDQLGSDFTKTPAKVQLLTSPSGSVAPYTSATTVENGKIEFNGSQFNKPGTYQYKVTIGQLTKVFALEVKEVGEATGQKLEISSNKIDTTLVVSNNANTNADKSVSIMLYNVDKFGYKESEITSLVYGLENAKKSISSATGTAFYYEVTGPDNNSVAGSTDLSAAVNTSTNKFQPITAEGSNLSKVKAGSYKVAAYKLTKTAENDFVIAPVGVEFINVTDNQTKAVVTQKEIKSSASTINGALVNGDIVIELDVNNNGELDKINASCTVNEFVGIEASNTNVFVKNVNYNATVNYAGISYTYPIIIDVNMNLILK</sequence>
<feature type="domain" description="BIG2" evidence="2">
    <location>
        <begin position="31"/>
        <end position="112"/>
    </location>
</feature>
<dbReference type="SMART" id="SM00635">
    <property type="entry name" value="BID_2"/>
    <property type="match status" value="3"/>
</dbReference>
<comment type="caution">
    <text evidence="3">The sequence shown here is derived from an EMBL/GenBank/DDBJ whole genome shotgun (WGS) entry which is preliminary data.</text>
</comment>
<dbReference type="SUPFAM" id="SSF49373">
    <property type="entry name" value="Invasin/intimin cell-adhesion fragments"/>
    <property type="match status" value="2"/>
</dbReference>
<evidence type="ECO:0000313" key="3">
    <source>
        <dbReference type="EMBL" id="HCL04402.1"/>
    </source>
</evidence>
<name>A0A3D2XB93_9FIRM</name>
<reference evidence="3 4" key="1">
    <citation type="journal article" date="2018" name="Nat. Biotechnol.">
        <title>A standardized bacterial taxonomy based on genome phylogeny substantially revises the tree of life.</title>
        <authorList>
            <person name="Parks D.H."/>
            <person name="Chuvochina M."/>
            <person name="Waite D.W."/>
            <person name="Rinke C."/>
            <person name="Skarshewski A."/>
            <person name="Chaumeil P.A."/>
            <person name="Hugenholtz P."/>
        </authorList>
    </citation>
    <scope>NUCLEOTIDE SEQUENCE [LARGE SCALE GENOMIC DNA]</scope>
    <source>
        <strain evidence="3">UBA11728</strain>
    </source>
</reference>
<feature type="domain" description="BIG2" evidence="2">
    <location>
        <begin position="439"/>
        <end position="520"/>
    </location>
</feature>
<gene>
    <name evidence="3" type="ORF">DHW61_18670</name>
</gene>
<dbReference type="EMBL" id="DPVV01000612">
    <property type="protein sequence ID" value="HCL04402.1"/>
    <property type="molecule type" value="Genomic_DNA"/>
</dbReference>
<feature type="signal peptide" evidence="1">
    <location>
        <begin position="1"/>
        <end position="27"/>
    </location>
</feature>
<dbReference type="Gene3D" id="2.60.40.1080">
    <property type="match status" value="2"/>
</dbReference>
<dbReference type="Proteomes" id="UP000262969">
    <property type="component" value="Unassembled WGS sequence"/>
</dbReference>
<feature type="chain" id="PRO_5039321247" description="BIG2 domain-containing protein" evidence="1">
    <location>
        <begin position="28"/>
        <end position="870"/>
    </location>
</feature>
<proteinExistence type="predicted"/>
<dbReference type="Pfam" id="PF02368">
    <property type="entry name" value="Big_2"/>
    <property type="match status" value="2"/>
</dbReference>
<feature type="domain" description="BIG2" evidence="2">
    <location>
        <begin position="145"/>
        <end position="216"/>
    </location>
</feature>
<dbReference type="InterPro" id="IPR008964">
    <property type="entry name" value="Invasin/intimin_cell_adhesion"/>
</dbReference>
<keyword evidence="1" id="KW-0732">Signal</keyword>
<organism evidence="3 4">
    <name type="scientific">Lachnoclostridium phytofermentans</name>
    <dbReference type="NCBI Taxonomy" id="66219"/>
    <lineage>
        <taxon>Bacteria</taxon>
        <taxon>Bacillati</taxon>
        <taxon>Bacillota</taxon>
        <taxon>Clostridia</taxon>
        <taxon>Lachnospirales</taxon>
        <taxon>Lachnospiraceae</taxon>
    </lineage>
</organism>
<dbReference type="AlphaFoldDB" id="A0A3D2XB93"/>
<protein>
    <recommendedName>
        <fullName evidence="2">BIG2 domain-containing protein</fullName>
    </recommendedName>
</protein>
<evidence type="ECO:0000256" key="1">
    <source>
        <dbReference type="SAM" id="SignalP"/>
    </source>
</evidence>
<dbReference type="InterPro" id="IPR003343">
    <property type="entry name" value="Big_2"/>
</dbReference>